<dbReference type="PANTHER" id="PTHR46197:SF3">
    <property type="entry name" value="AB HYDROLASE-1 DOMAIN-CONTAINING PROTEIN"/>
    <property type="match status" value="1"/>
</dbReference>
<dbReference type="PANTHER" id="PTHR46197">
    <property type="entry name" value="PROTEIN ABHD14B-LIKE"/>
    <property type="match status" value="1"/>
</dbReference>
<reference evidence="5 6" key="1">
    <citation type="submission" date="2015-12" db="EMBL/GenBank/DDBJ databases">
        <title>Draft genome sequnece of Fervidicola ferrireducens strain Y170.</title>
        <authorList>
            <person name="Patel B.K."/>
        </authorList>
    </citation>
    <scope>NUCLEOTIDE SEQUENCE [LARGE SCALE GENOMIC DNA]</scope>
    <source>
        <strain evidence="5 6">Y170</strain>
    </source>
</reference>
<protein>
    <submittedName>
        <fullName evidence="5">2-hydroxy-6-oxononadienedioate/2-hydroxy-6-oxononatrienedioate hydrolase</fullName>
        <ecNumber evidence="5">3.7.1.14</ecNumber>
    </submittedName>
</protein>
<dbReference type="EMBL" id="LOED01000012">
    <property type="protein sequence ID" value="KXG77333.1"/>
    <property type="molecule type" value="Genomic_DNA"/>
</dbReference>
<evidence type="ECO:0000313" key="6">
    <source>
        <dbReference type="Proteomes" id="UP000070427"/>
    </source>
</evidence>
<comment type="caution">
    <text evidence="5">The sequence shown here is derived from an EMBL/GenBank/DDBJ whole genome shotgun (WGS) entry which is preliminary data.</text>
</comment>
<dbReference type="RefSeq" id="WP_066353190.1">
    <property type="nucleotide sequence ID" value="NZ_LOED01000012.1"/>
</dbReference>
<dbReference type="GO" id="GO:0016787">
    <property type="term" value="F:hydrolase activity"/>
    <property type="evidence" value="ECO:0007669"/>
    <property type="project" value="UniProtKB-KW"/>
</dbReference>
<organism evidence="5 6">
    <name type="scientific">Fervidicola ferrireducens</name>
    <dbReference type="NCBI Taxonomy" id="520764"/>
    <lineage>
        <taxon>Bacteria</taxon>
        <taxon>Bacillati</taxon>
        <taxon>Bacillota</taxon>
        <taxon>Clostridia</taxon>
        <taxon>Thermosediminibacterales</taxon>
        <taxon>Thermosediminibacteraceae</taxon>
        <taxon>Fervidicola</taxon>
    </lineage>
</organism>
<evidence type="ECO:0000259" key="4">
    <source>
        <dbReference type="Pfam" id="PF00561"/>
    </source>
</evidence>
<dbReference type="OrthoDB" id="9775557at2"/>
<accession>A0A140L9V8</accession>
<dbReference type="Pfam" id="PF00561">
    <property type="entry name" value="Abhydrolase_1"/>
    <property type="match status" value="1"/>
</dbReference>
<dbReference type="InterPro" id="IPR029058">
    <property type="entry name" value="AB_hydrolase_fold"/>
</dbReference>
<proteinExistence type="inferred from homology"/>
<dbReference type="SUPFAM" id="SSF53474">
    <property type="entry name" value="alpha/beta-Hydrolases"/>
    <property type="match status" value="1"/>
</dbReference>
<comment type="subcellular location">
    <subcellularLocation>
        <location evidence="1">Cytoplasm</location>
    </subcellularLocation>
</comment>
<name>A0A140L9V8_9FIRM</name>
<keyword evidence="5" id="KW-0378">Hydrolase</keyword>
<keyword evidence="6" id="KW-1185">Reference proteome</keyword>
<dbReference type="GO" id="GO:0005737">
    <property type="term" value="C:cytoplasm"/>
    <property type="evidence" value="ECO:0007669"/>
    <property type="project" value="UniProtKB-SubCell"/>
</dbReference>
<dbReference type="Proteomes" id="UP000070427">
    <property type="component" value="Unassembled WGS sequence"/>
</dbReference>
<dbReference type="InterPro" id="IPR000073">
    <property type="entry name" value="AB_hydrolase_1"/>
</dbReference>
<dbReference type="Gene3D" id="3.40.50.1820">
    <property type="entry name" value="alpha/beta hydrolase"/>
    <property type="match status" value="1"/>
</dbReference>
<evidence type="ECO:0000256" key="2">
    <source>
        <dbReference type="ARBA" id="ARBA00022490"/>
    </source>
</evidence>
<evidence type="ECO:0000256" key="1">
    <source>
        <dbReference type="ARBA" id="ARBA00004496"/>
    </source>
</evidence>
<comment type="similarity">
    <text evidence="3">Belongs to the AB hydrolase superfamily. ABHD14 family.</text>
</comment>
<sequence length="196" mass="22556">MDIKEEYKTIRGARIHYLTGGDAKSRDKVILLHGKRYTSQDWRQVGIMEKLSMKGFHVIALDLPGYGKSDPLEGEMEDFLLEFSDELKIEEFHLVGPSFSGEIALKFALKYGHRLKSLILVGSINVERYANRLKDINVRTLIIWGEKDDIAPYEFARLLKNNIRGSILYTFHELGHACYLECPERFVDILTEFLSG</sequence>
<evidence type="ECO:0000313" key="5">
    <source>
        <dbReference type="EMBL" id="KXG77333.1"/>
    </source>
</evidence>
<dbReference type="FunCoup" id="A0A140L9V8">
    <property type="interactions" value="151"/>
</dbReference>
<gene>
    <name evidence="5" type="primary">mhpC</name>
    <name evidence="5" type="ORF">AN618_12300</name>
</gene>
<dbReference type="STRING" id="520764.AN618_12300"/>
<dbReference type="PATRIC" id="fig|520764.3.peg.1271"/>
<dbReference type="AlphaFoldDB" id="A0A140L9V8"/>
<feature type="domain" description="AB hydrolase-1" evidence="4">
    <location>
        <begin position="29"/>
        <end position="123"/>
    </location>
</feature>
<dbReference type="EC" id="3.7.1.14" evidence="5"/>
<evidence type="ECO:0000256" key="3">
    <source>
        <dbReference type="ARBA" id="ARBA00037942"/>
    </source>
</evidence>
<dbReference type="InParanoid" id="A0A140L9V8"/>
<keyword evidence="2" id="KW-0963">Cytoplasm</keyword>